<keyword evidence="2" id="KW-1185">Reference proteome</keyword>
<dbReference type="Proteomes" id="UP001174677">
    <property type="component" value="Chromosome 7"/>
</dbReference>
<dbReference type="PANTHER" id="PTHR33116">
    <property type="entry name" value="REVERSE TRANSCRIPTASE ZINC-BINDING DOMAIN-CONTAINING PROTEIN-RELATED-RELATED"/>
    <property type="match status" value="1"/>
</dbReference>
<sequence length="135" mass="15928">MSIFCIPISLCAELQRMMNSFWWGSKPNGHRNIHWFYWDMMCFKKDAGSIGFCNLHLFNLAMLGKQGWCLVSSQHTLLCRIFKAKYFPRGDFLYASECFNPSFVWNLLQAKVVLNRGLRWRVGDGRRINVWHNPC</sequence>
<name>A0ABQ9MBZ8_HEVBR</name>
<evidence type="ECO:0008006" key="3">
    <source>
        <dbReference type="Google" id="ProtNLM"/>
    </source>
</evidence>
<reference evidence="1" key="1">
    <citation type="journal article" date="2023" name="Plant Biotechnol. J.">
        <title>Chromosome-level wild Hevea brasiliensis genome provides new tools for genomic-assisted breeding and valuable loci to elevate rubber yield.</title>
        <authorList>
            <person name="Cheng H."/>
            <person name="Song X."/>
            <person name="Hu Y."/>
            <person name="Wu T."/>
            <person name="Yang Q."/>
            <person name="An Z."/>
            <person name="Feng S."/>
            <person name="Deng Z."/>
            <person name="Wu W."/>
            <person name="Zeng X."/>
            <person name="Tu M."/>
            <person name="Wang X."/>
            <person name="Huang H."/>
        </authorList>
    </citation>
    <scope>NUCLEOTIDE SEQUENCE</scope>
    <source>
        <strain evidence="1">MT/VB/25A 57/8</strain>
    </source>
</reference>
<proteinExistence type="predicted"/>
<protein>
    <recommendedName>
        <fullName evidence="3">Reverse transcriptase zinc-binding domain-containing protein</fullName>
    </recommendedName>
</protein>
<organism evidence="1 2">
    <name type="scientific">Hevea brasiliensis</name>
    <name type="common">Para rubber tree</name>
    <name type="synonym">Siphonia brasiliensis</name>
    <dbReference type="NCBI Taxonomy" id="3981"/>
    <lineage>
        <taxon>Eukaryota</taxon>
        <taxon>Viridiplantae</taxon>
        <taxon>Streptophyta</taxon>
        <taxon>Embryophyta</taxon>
        <taxon>Tracheophyta</taxon>
        <taxon>Spermatophyta</taxon>
        <taxon>Magnoliopsida</taxon>
        <taxon>eudicotyledons</taxon>
        <taxon>Gunneridae</taxon>
        <taxon>Pentapetalae</taxon>
        <taxon>rosids</taxon>
        <taxon>fabids</taxon>
        <taxon>Malpighiales</taxon>
        <taxon>Euphorbiaceae</taxon>
        <taxon>Crotonoideae</taxon>
        <taxon>Micrandreae</taxon>
        <taxon>Hevea</taxon>
    </lineage>
</organism>
<accession>A0ABQ9MBZ8</accession>
<dbReference type="EMBL" id="JARPOI010000007">
    <property type="protein sequence ID" value="KAJ9176409.1"/>
    <property type="molecule type" value="Genomic_DNA"/>
</dbReference>
<comment type="caution">
    <text evidence="1">The sequence shown here is derived from an EMBL/GenBank/DDBJ whole genome shotgun (WGS) entry which is preliminary data.</text>
</comment>
<dbReference type="PANTHER" id="PTHR33116:SF86">
    <property type="entry name" value="REVERSE TRANSCRIPTASE DOMAIN-CONTAINING PROTEIN"/>
    <property type="match status" value="1"/>
</dbReference>
<evidence type="ECO:0000313" key="1">
    <source>
        <dbReference type="EMBL" id="KAJ9176409.1"/>
    </source>
</evidence>
<evidence type="ECO:0000313" key="2">
    <source>
        <dbReference type="Proteomes" id="UP001174677"/>
    </source>
</evidence>
<gene>
    <name evidence="1" type="ORF">P3X46_011722</name>
</gene>